<dbReference type="Proteomes" id="UP001212189">
    <property type="component" value="Chromosome"/>
</dbReference>
<dbReference type="CDD" id="cd01427">
    <property type="entry name" value="HAD_like"/>
    <property type="match status" value="1"/>
</dbReference>
<dbReference type="Gene3D" id="1.10.150.240">
    <property type="entry name" value="Putative phosphatase, domain 2"/>
    <property type="match status" value="1"/>
</dbReference>
<dbReference type="EMBL" id="CP114976">
    <property type="protein sequence ID" value="WBE25068.1"/>
    <property type="molecule type" value="Genomic_DNA"/>
</dbReference>
<sequence>MKLQVSDYATLVFDCDGVILNSNQVKTDAFYQAALPYGEAAAQALIDYHVANGGVSRYLKFGYFLEQLVPKFAPNDAGPSLDELLENYAKAVLQGLLSCEVALGLKELRAATPNARWLIVSGGDQSELRKVFAQRDLAALFDSGIYGSPDTKDEILSRELQNGNIQAPALFIGDSKYDQKAAATARLDFVFLSKWSEVKGWKEWIAREKLCTRASINALADPGIIK</sequence>
<keyword evidence="1" id="KW-0378">Hydrolase</keyword>
<gene>
    <name evidence="1" type="ORF">O6P33_12020</name>
</gene>
<accession>A0AAE9VPI0</accession>
<proteinExistence type="predicted"/>
<keyword evidence="2" id="KW-1185">Reference proteome</keyword>
<dbReference type="Gene3D" id="3.40.50.1000">
    <property type="entry name" value="HAD superfamily/HAD-like"/>
    <property type="match status" value="1"/>
</dbReference>
<dbReference type="NCBIfam" id="TIGR01549">
    <property type="entry name" value="HAD-SF-IA-v1"/>
    <property type="match status" value="1"/>
</dbReference>
<dbReference type="InterPro" id="IPR006439">
    <property type="entry name" value="HAD-SF_hydro_IA"/>
</dbReference>
<protein>
    <submittedName>
        <fullName evidence="1">HAD-IA family hydrolase</fullName>
    </submittedName>
</protein>
<dbReference type="InterPro" id="IPR036412">
    <property type="entry name" value="HAD-like_sf"/>
</dbReference>
<dbReference type="RefSeq" id="WP_269818013.1">
    <property type="nucleotide sequence ID" value="NZ_CP114976.1"/>
</dbReference>
<dbReference type="KEGG" id="dce:O6P33_12020"/>
<dbReference type="AlphaFoldDB" id="A0AAE9VPI0"/>
<organism evidence="1 2">
    <name type="scientific">Denitrificimonas caeni</name>
    <dbReference type="NCBI Taxonomy" id="521720"/>
    <lineage>
        <taxon>Bacteria</taxon>
        <taxon>Pseudomonadati</taxon>
        <taxon>Pseudomonadota</taxon>
        <taxon>Gammaproteobacteria</taxon>
        <taxon>Pseudomonadales</taxon>
        <taxon>Pseudomonadaceae</taxon>
        <taxon>Denitrificimonas</taxon>
    </lineage>
</organism>
<evidence type="ECO:0000313" key="2">
    <source>
        <dbReference type="Proteomes" id="UP001212189"/>
    </source>
</evidence>
<dbReference type="InterPro" id="IPR023214">
    <property type="entry name" value="HAD_sf"/>
</dbReference>
<dbReference type="InterPro" id="IPR023198">
    <property type="entry name" value="PGP-like_dom2"/>
</dbReference>
<dbReference type="GO" id="GO:0016787">
    <property type="term" value="F:hydrolase activity"/>
    <property type="evidence" value="ECO:0007669"/>
    <property type="project" value="UniProtKB-KW"/>
</dbReference>
<reference evidence="1 2" key="1">
    <citation type="submission" date="2022-12" db="EMBL/GenBank/DDBJ databases">
        <title>Coexistence and Characterization of a Novel Tigecycline Resistance gene tet(X) variant and blaNDM-1 in a Pseudomonas caeni Isolate of Chicken Origin.</title>
        <authorList>
            <person name="Lu X."/>
            <person name="Zhang L."/>
            <person name="Li R."/>
            <person name="Wang Z."/>
        </authorList>
    </citation>
    <scope>NUCLEOTIDE SEQUENCE [LARGE SCALE GENOMIC DNA]</scope>
    <source>
        <strain evidence="1 2">CE14</strain>
    </source>
</reference>
<name>A0AAE9VPI0_9GAMM</name>
<evidence type="ECO:0000313" key="1">
    <source>
        <dbReference type="EMBL" id="WBE25068.1"/>
    </source>
</evidence>
<dbReference type="SUPFAM" id="SSF56784">
    <property type="entry name" value="HAD-like"/>
    <property type="match status" value="1"/>
</dbReference>
<dbReference type="Pfam" id="PF00702">
    <property type="entry name" value="Hydrolase"/>
    <property type="match status" value="1"/>
</dbReference>